<dbReference type="EMBL" id="LNIX01000007">
    <property type="protein sequence ID" value="OXA51428.1"/>
    <property type="molecule type" value="Genomic_DNA"/>
</dbReference>
<keyword evidence="3" id="KW-1185">Reference proteome</keyword>
<dbReference type="Proteomes" id="UP000198287">
    <property type="component" value="Unassembled WGS sequence"/>
</dbReference>
<feature type="compositionally biased region" description="Basic and acidic residues" evidence="1">
    <location>
        <begin position="91"/>
        <end position="103"/>
    </location>
</feature>
<proteinExistence type="predicted"/>
<organism evidence="2 3">
    <name type="scientific">Folsomia candida</name>
    <name type="common">Springtail</name>
    <dbReference type="NCBI Taxonomy" id="158441"/>
    <lineage>
        <taxon>Eukaryota</taxon>
        <taxon>Metazoa</taxon>
        <taxon>Ecdysozoa</taxon>
        <taxon>Arthropoda</taxon>
        <taxon>Hexapoda</taxon>
        <taxon>Collembola</taxon>
        <taxon>Entomobryomorpha</taxon>
        <taxon>Isotomoidea</taxon>
        <taxon>Isotomidae</taxon>
        <taxon>Proisotominae</taxon>
        <taxon>Folsomia</taxon>
    </lineage>
</organism>
<dbReference type="AlphaFoldDB" id="A0A226E2C5"/>
<gene>
    <name evidence="2" type="ORF">Fcan01_12982</name>
</gene>
<accession>A0A226E2C5</accession>
<sequence>MSNKIVKLSVDEQGRQATKAADACSQSLSCHRPLTHSASDRTVAPQFGLALWKYYFYKDCVVRGEERSMASREAGGGRGGRACPSGRHGVTFKDDRTTAESLH</sequence>
<comment type="caution">
    <text evidence="2">The sequence shown here is derived from an EMBL/GenBank/DDBJ whole genome shotgun (WGS) entry which is preliminary data.</text>
</comment>
<reference evidence="2 3" key="1">
    <citation type="submission" date="2015-12" db="EMBL/GenBank/DDBJ databases">
        <title>The genome of Folsomia candida.</title>
        <authorList>
            <person name="Faddeeva A."/>
            <person name="Derks M.F."/>
            <person name="Anvar Y."/>
            <person name="Smit S."/>
            <person name="Van Straalen N."/>
            <person name="Roelofs D."/>
        </authorList>
    </citation>
    <scope>NUCLEOTIDE SEQUENCE [LARGE SCALE GENOMIC DNA]</scope>
    <source>
        <strain evidence="2 3">VU population</strain>
        <tissue evidence="2">Whole body</tissue>
    </source>
</reference>
<protein>
    <submittedName>
        <fullName evidence="2">Uncharacterized protein</fullName>
    </submittedName>
</protein>
<feature type="region of interest" description="Disordered" evidence="1">
    <location>
        <begin position="71"/>
        <end position="103"/>
    </location>
</feature>
<evidence type="ECO:0000313" key="2">
    <source>
        <dbReference type="EMBL" id="OXA51428.1"/>
    </source>
</evidence>
<evidence type="ECO:0000256" key="1">
    <source>
        <dbReference type="SAM" id="MobiDB-lite"/>
    </source>
</evidence>
<name>A0A226E2C5_FOLCA</name>
<evidence type="ECO:0000313" key="3">
    <source>
        <dbReference type="Proteomes" id="UP000198287"/>
    </source>
</evidence>